<reference evidence="4" key="1">
    <citation type="journal article" date="2021" name="G3 (Bethesda)">
        <title>Chromosome assembled and annotated genome sequence of Aspergillus flavus NRRL 3357.</title>
        <authorList>
            <person name="Skerker J.M."/>
            <person name="Pianalto K.M."/>
            <person name="Mondo S.J."/>
            <person name="Yang K."/>
            <person name="Arkin A.P."/>
            <person name="Keller N.P."/>
            <person name="Grigoriev I.V."/>
            <person name="Louise Glass N.L."/>
        </authorList>
    </citation>
    <scope>NUCLEOTIDE SEQUENCE [LARGE SCALE GENOMIC DNA]</scope>
    <source>
        <strain evidence="4">ATCC 200026 / FGSC A1120 / IAM 13836 / NRRL 3357 / JCM 12722 / SRRC 167</strain>
    </source>
</reference>
<feature type="coiled-coil region" evidence="1">
    <location>
        <begin position="500"/>
        <end position="527"/>
    </location>
</feature>
<feature type="region of interest" description="Disordered" evidence="2">
    <location>
        <begin position="1"/>
        <end position="22"/>
    </location>
</feature>
<keyword evidence="4" id="KW-1185">Reference proteome</keyword>
<dbReference type="Proteomes" id="UP000596276">
    <property type="component" value="Chromosome 1"/>
</dbReference>
<dbReference type="AlphaFoldDB" id="A0A7U2QWJ9"/>
<keyword evidence="1" id="KW-0175">Coiled coil</keyword>
<gene>
    <name evidence="3" type="ORF">F9C07_2278962</name>
</gene>
<evidence type="ECO:0000313" key="4">
    <source>
        <dbReference type="Proteomes" id="UP000596276"/>
    </source>
</evidence>
<evidence type="ECO:0000256" key="1">
    <source>
        <dbReference type="SAM" id="Coils"/>
    </source>
</evidence>
<evidence type="ECO:0008006" key="5">
    <source>
        <dbReference type="Google" id="ProtNLM"/>
    </source>
</evidence>
<dbReference type="VEuPathDB" id="FungiDB:F9C07_2278962"/>
<dbReference type="VEuPathDB" id="FungiDB:AFLA_003323"/>
<evidence type="ECO:0000256" key="2">
    <source>
        <dbReference type="SAM" id="MobiDB-lite"/>
    </source>
</evidence>
<accession>A0A7U2QWJ9</accession>
<name>A0A7U2QWJ9_ASPFN</name>
<evidence type="ECO:0000313" key="3">
    <source>
        <dbReference type="EMBL" id="QRD87566.1"/>
    </source>
</evidence>
<dbReference type="EMBL" id="CP044619">
    <property type="protein sequence ID" value="QRD87566.1"/>
    <property type="molecule type" value="Genomic_DNA"/>
</dbReference>
<protein>
    <recommendedName>
        <fullName evidence="5">MACPF domain-containing protein</fullName>
    </recommendedName>
</protein>
<proteinExistence type="predicted"/>
<sequence length="670" mass="75202">MGLRVGDPTLARGSLPKRGGPNDRSSVLWWGTGNARLQLPSEQHITLRNTFKVVIEQDLYLILLSIPFSKHPHSKMSLLTAPYNESMRIGSGFNSYTQQLRVNDAVIKENKTALTDKDLRGNSTGKGNTISQQVTFTSKFVEHASDITEALNISGALEIKYQGMGAKAAGSYLDSSKVKESDINYFVQVKVVNQQLIADDATKFNVIPNIPVTNQKRFTEVYGDSYISGFLEGGEFNALLSIKLNNKENATKVKGALSVELSKAGFGISGQAEGDFNKSEIAQNSETSITVSWAGGGDIRDAKTKLEGWTIDSMAKAAFAFPDHVRQIPQRTHAVITKYSALRSYQLLSNKGSPLDYENAGVYTNSLLESYLDYKDIWKAIGILSTDFGQKKTILEVPDTATETAKEIQAMKKEFVAISSKTQDKFSHIPETPYPGTLVGLEKARRDCRSQMIRIVKEVDDVADDPSRAIDFNRVGIYLSPLLFRQLLPIPEPRPTEKELEQYTGRIKTLEENVTGLTKRVNDIEEKRKQGAFAEDTWYSIKTAEEPHYSFIVYKDPHHGFQLRAQKTETPTYWKFDFKNAAPGYCRIISDALPNGILACRGGISYPGIVHFLEHPKEYYYWKVEKREDPSYYTFHTHSVFDRRCLQVQSGEVRCSSNIENALWSIEKKP</sequence>
<organism evidence="3 4">
    <name type="scientific">Aspergillus flavus (strain ATCC 200026 / FGSC A1120 / IAM 13836 / NRRL 3357 / JCM 12722 / SRRC 167)</name>
    <dbReference type="NCBI Taxonomy" id="332952"/>
    <lineage>
        <taxon>Eukaryota</taxon>
        <taxon>Fungi</taxon>
        <taxon>Dikarya</taxon>
        <taxon>Ascomycota</taxon>
        <taxon>Pezizomycotina</taxon>
        <taxon>Eurotiomycetes</taxon>
        <taxon>Eurotiomycetidae</taxon>
        <taxon>Eurotiales</taxon>
        <taxon>Aspergillaceae</taxon>
        <taxon>Aspergillus</taxon>
        <taxon>Aspergillus subgen. Circumdati</taxon>
    </lineage>
</organism>